<dbReference type="Proteomes" id="UP000014264">
    <property type="component" value="Unassembled WGS sequence"/>
</dbReference>
<gene>
    <name evidence="1" type="ORF">Lpp14_07939</name>
</gene>
<reference evidence="1 2" key="1">
    <citation type="journal article" date="2013" name="PLoS ONE">
        <title>Lactobacillus paracasei comparative genomics: towards species pan-genome definition and exploitation of diversity.</title>
        <authorList>
            <person name="Smokvina T."/>
            <person name="Wels M."/>
            <person name="Polka J."/>
            <person name="Chervaux C."/>
            <person name="Brisse S."/>
            <person name="Boekhorst J."/>
            <person name="van Hylckama Vlieg J.E."/>
            <person name="Siezen R.J."/>
        </authorList>
    </citation>
    <scope>NUCLEOTIDE SEQUENCE [LARGE SCALE GENOMIC DNA]</scope>
    <source>
        <strain evidence="1 2">Lpp14</strain>
    </source>
</reference>
<protein>
    <recommendedName>
        <fullName evidence="3">Phage protein</fullName>
    </recommendedName>
</protein>
<name>A0A829GQB9_LACPA</name>
<proteinExistence type="predicted"/>
<evidence type="ECO:0000313" key="2">
    <source>
        <dbReference type="Proteomes" id="UP000014264"/>
    </source>
</evidence>
<sequence length="108" mass="12421">MKLPEKVLIDDIEYKVEEVSHKELQLSSEDLKGEYWGDTRYKQASIRICEGMAEDEAKITLVHEIIHAILQERGFDQQNNDEAMVDGLAHAIRMLAKQNPDLVREVLS</sequence>
<evidence type="ECO:0008006" key="3">
    <source>
        <dbReference type="Google" id="ProtNLM"/>
    </source>
</evidence>
<dbReference type="AlphaFoldDB" id="A0A829GQB9"/>
<comment type="caution">
    <text evidence="1">The sequence shown here is derived from an EMBL/GenBank/DDBJ whole genome shotgun (WGS) entry which is preliminary data.</text>
</comment>
<dbReference type="EMBL" id="ANJZ01000188">
    <property type="protein sequence ID" value="EPC62436.1"/>
    <property type="molecule type" value="Genomic_DNA"/>
</dbReference>
<organism evidence="1 2">
    <name type="scientific">Lacticaseibacillus paracasei subsp. paracasei Lpp14</name>
    <dbReference type="NCBI Taxonomy" id="1256204"/>
    <lineage>
        <taxon>Bacteria</taxon>
        <taxon>Bacillati</taxon>
        <taxon>Bacillota</taxon>
        <taxon>Bacilli</taxon>
        <taxon>Lactobacillales</taxon>
        <taxon>Lactobacillaceae</taxon>
        <taxon>Lacticaseibacillus</taxon>
    </lineage>
</organism>
<accession>A0A829GQB9</accession>
<evidence type="ECO:0000313" key="1">
    <source>
        <dbReference type="EMBL" id="EPC62436.1"/>
    </source>
</evidence>